<sequence>MNRNAFQWAVVGAGPAGIAAVGKLMDEGVNPKDILWLDPDFSVGHFARCWSQVPSNTVVQKFNDYLNNCRAFAYERCPEELRLDHLSPDKTCMLADMVKPLAWITGELMKQVQTHRLTVEDLHLAHRSWTLTGGSEAFLAHQVILATGAQPVALESHHQNALALETSLNPELLAKAVKAHDTIGVFGASHSAILVLKNLVDLGVRRIINFYRSPCRYALDMGGWILFDNTGLKGDAATWAREHLDGMLPANLERHLSTPENLERFLPACDWVIGAIGFSRQHSPHLRGYGKIVHNPKVGIIAPGLFGLGIAYPEVRSDPFGNEESQVGLWKFMDYLNRVMPVWLKYTP</sequence>
<dbReference type="EMBL" id="LNYC01000056">
    <property type="protein sequence ID" value="KTC98772.1"/>
    <property type="molecule type" value="Genomic_DNA"/>
</dbReference>
<organism evidence="1 2">
    <name type="scientific">Legionella geestiana</name>
    <dbReference type="NCBI Taxonomy" id="45065"/>
    <lineage>
        <taxon>Bacteria</taxon>
        <taxon>Pseudomonadati</taxon>
        <taxon>Pseudomonadota</taxon>
        <taxon>Gammaproteobacteria</taxon>
        <taxon>Legionellales</taxon>
        <taxon>Legionellaceae</taxon>
        <taxon>Legionella</taxon>
    </lineage>
</organism>
<dbReference type="Proteomes" id="UP000054785">
    <property type="component" value="Unassembled WGS sequence"/>
</dbReference>
<evidence type="ECO:0000313" key="2">
    <source>
        <dbReference type="Proteomes" id="UP000054785"/>
    </source>
</evidence>
<accession>A0A0W0TT01</accession>
<dbReference type="PRINTS" id="PR00368">
    <property type="entry name" value="FADPNR"/>
</dbReference>
<protein>
    <submittedName>
        <fullName evidence="1">Putative glutamate synthase subunit beta</fullName>
    </submittedName>
</protein>
<gene>
    <name evidence="1" type="ORF">Lgee_1461</name>
</gene>
<dbReference type="InterPro" id="IPR053275">
    <property type="entry name" value="Agnestin_monoxygenase"/>
</dbReference>
<dbReference type="STRING" id="45065.Lgee_1461"/>
<dbReference type="AlphaFoldDB" id="A0A0W0TT01"/>
<dbReference type="OrthoDB" id="4680340at2"/>
<dbReference type="InterPro" id="IPR036188">
    <property type="entry name" value="FAD/NAD-bd_sf"/>
</dbReference>
<dbReference type="RefSeq" id="WP_028386816.1">
    <property type="nucleotide sequence ID" value="NZ_CAAAHN010000029.1"/>
</dbReference>
<dbReference type="PATRIC" id="fig|45065.4.peg.1581"/>
<dbReference type="Gene3D" id="3.50.50.60">
    <property type="entry name" value="FAD/NAD(P)-binding domain"/>
    <property type="match status" value="1"/>
</dbReference>
<reference evidence="1 2" key="1">
    <citation type="submission" date="2015-11" db="EMBL/GenBank/DDBJ databases">
        <title>Genomic analysis of 38 Legionella species identifies large and diverse effector repertoires.</title>
        <authorList>
            <person name="Burstein D."/>
            <person name="Amaro F."/>
            <person name="Zusman T."/>
            <person name="Lifshitz Z."/>
            <person name="Cohen O."/>
            <person name="Gilbert J.A."/>
            <person name="Pupko T."/>
            <person name="Shuman H.A."/>
            <person name="Segal G."/>
        </authorList>
    </citation>
    <scope>NUCLEOTIDE SEQUENCE [LARGE SCALE GENOMIC DNA]</scope>
    <source>
        <strain evidence="1 2">ATCC 49504</strain>
    </source>
</reference>
<evidence type="ECO:0000313" key="1">
    <source>
        <dbReference type="EMBL" id="KTC98772.1"/>
    </source>
</evidence>
<dbReference type="PANTHER" id="PTHR38688:SF1">
    <property type="entry name" value="FAD_NAD(P)-BINDING DOMAIN-CONTAINING PROTEIN"/>
    <property type="match status" value="1"/>
</dbReference>
<name>A0A0W0TT01_9GAMM</name>
<proteinExistence type="predicted"/>
<dbReference type="PRINTS" id="PR00411">
    <property type="entry name" value="PNDRDTASEI"/>
</dbReference>
<dbReference type="PANTHER" id="PTHR38688">
    <property type="entry name" value="PYR_REDOX_2 DOMAIN-CONTAINING PROTEIN"/>
    <property type="match status" value="1"/>
</dbReference>
<dbReference type="SUPFAM" id="SSF51905">
    <property type="entry name" value="FAD/NAD(P)-binding domain"/>
    <property type="match status" value="1"/>
</dbReference>
<keyword evidence="2" id="KW-1185">Reference proteome</keyword>
<comment type="caution">
    <text evidence="1">The sequence shown here is derived from an EMBL/GenBank/DDBJ whole genome shotgun (WGS) entry which is preliminary data.</text>
</comment>